<dbReference type="Ensembl" id="ENSMMDT00005035771.1">
    <property type="protein sequence ID" value="ENSMMDP00005034998.1"/>
    <property type="gene ID" value="ENSMMDG00005016446.1"/>
</dbReference>
<reference evidence="2" key="2">
    <citation type="submission" date="2025-08" db="UniProtKB">
        <authorList>
            <consortium name="Ensembl"/>
        </authorList>
    </citation>
    <scope>IDENTIFICATION</scope>
</reference>
<reference evidence="2" key="3">
    <citation type="submission" date="2025-09" db="UniProtKB">
        <authorList>
            <consortium name="Ensembl"/>
        </authorList>
    </citation>
    <scope>IDENTIFICATION</scope>
</reference>
<feature type="compositionally biased region" description="Basic and acidic residues" evidence="1">
    <location>
        <begin position="202"/>
        <end position="229"/>
    </location>
</feature>
<name>A0A667Z8Q3_9TELE</name>
<proteinExistence type="predicted"/>
<evidence type="ECO:0000313" key="2">
    <source>
        <dbReference type="Ensembl" id="ENSMMDP00005034998.1"/>
    </source>
</evidence>
<evidence type="ECO:0000256" key="1">
    <source>
        <dbReference type="SAM" id="MobiDB-lite"/>
    </source>
</evidence>
<reference evidence="2" key="1">
    <citation type="submission" date="2019-06" db="EMBL/GenBank/DDBJ databases">
        <authorList>
            <consortium name="Wellcome Sanger Institute Data Sharing"/>
        </authorList>
    </citation>
    <scope>NUCLEOTIDE SEQUENCE [LARGE SCALE GENOMIC DNA]</scope>
</reference>
<keyword evidence="3" id="KW-1185">Reference proteome</keyword>
<feature type="region of interest" description="Disordered" evidence="1">
    <location>
        <begin position="190"/>
        <end position="240"/>
    </location>
</feature>
<dbReference type="Proteomes" id="UP000472263">
    <property type="component" value="Chromosome 10"/>
</dbReference>
<evidence type="ECO:0000313" key="3">
    <source>
        <dbReference type="Proteomes" id="UP000472263"/>
    </source>
</evidence>
<dbReference type="AlphaFoldDB" id="A0A667Z8Q3"/>
<dbReference type="InParanoid" id="A0A667Z8Q3"/>
<organism evidence="2 3">
    <name type="scientific">Myripristis murdjan</name>
    <name type="common">pinecone soldierfish</name>
    <dbReference type="NCBI Taxonomy" id="586833"/>
    <lineage>
        <taxon>Eukaryota</taxon>
        <taxon>Metazoa</taxon>
        <taxon>Chordata</taxon>
        <taxon>Craniata</taxon>
        <taxon>Vertebrata</taxon>
        <taxon>Euteleostomi</taxon>
        <taxon>Actinopterygii</taxon>
        <taxon>Neopterygii</taxon>
        <taxon>Teleostei</taxon>
        <taxon>Neoteleostei</taxon>
        <taxon>Acanthomorphata</taxon>
        <taxon>Holocentriformes</taxon>
        <taxon>Holocentridae</taxon>
        <taxon>Myripristis</taxon>
    </lineage>
</organism>
<protein>
    <submittedName>
        <fullName evidence="2">Uncharacterized protein</fullName>
    </submittedName>
</protein>
<dbReference type="GeneTree" id="ENSGT00970000197534"/>
<sequence length="267" mass="29111">MVSLTLTPFVLVAHDDQLRQLLVRVHGDLQGEQLVGVRPGVERVLGHAVGAGVLVAGHGDGEERADVRVLRDGQREDGRGELRRVVVDVQHLDAALDEPRAQAHALDHVGDGHLELQEALVALEQVAAVPQRLAVDGDLRGVDVAGLAVHPQVRRAHLQLVQVSRVRQALVRRQAADQRVGRLLLGDPVQDVGGRGAAGSQQDRRQDQHLPAQRHDSARQHRSARDNKHTASASVTRPAALPENLLEQVQIYVERLHGRSWDPSPGH</sequence>
<accession>A0A667Z8Q3</accession>